<dbReference type="SUPFAM" id="SSF51261">
    <property type="entry name" value="Duplicated hybrid motif"/>
    <property type="match status" value="1"/>
</dbReference>
<protein>
    <submittedName>
        <fullName evidence="3">Protein containing Peptidase M23 domain protein</fullName>
    </submittedName>
</protein>
<dbReference type="EMBL" id="AJWY01006858">
    <property type="protein sequence ID" value="EKC65679.1"/>
    <property type="molecule type" value="Genomic_DNA"/>
</dbReference>
<dbReference type="Gene3D" id="2.70.70.10">
    <property type="entry name" value="Glucose Permease (Domain IIA)"/>
    <property type="match status" value="1"/>
</dbReference>
<evidence type="ECO:0000313" key="3">
    <source>
        <dbReference type="EMBL" id="EKC65679.1"/>
    </source>
</evidence>
<proteinExistence type="predicted"/>
<dbReference type="AlphaFoldDB" id="K1TE66"/>
<reference evidence="3" key="1">
    <citation type="journal article" date="2013" name="Environ. Microbiol.">
        <title>Microbiota from the distal guts of lean and obese adolescents exhibit partial functional redundancy besides clear differences in community structure.</title>
        <authorList>
            <person name="Ferrer M."/>
            <person name="Ruiz A."/>
            <person name="Lanza F."/>
            <person name="Haange S.B."/>
            <person name="Oberbach A."/>
            <person name="Till H."/>
            <person name="Bargiela R."/>
            <person name="Campoy C."/>
            <person name="Segura M.T."/>
            <person name="Richter M."/>
            <person name="von Bergen M."/>
            <person name="Seifert J."/>
            <person name="Suarez A."/>
        </authorList>
    </citation>
    <scope>NUCLEOTIDE SEQUENCE</scope>
</reference>
<evidence type="ECO:0000259" key="2">
    <source>
        <dbReference type="Pfam" id="PF01551"/>
    </source>
</evidence>
<dbReference type="GO" id="GO:0004222">
    <property type="term" value="F:metalloendopeptidase activity"/>
    <property type="evidence" value="ECO:0007669"/>
    <property type="project" value="TreeGrafter"/>
</dbReference>
<dbReference type="PANTHER" id="PTHR21666">
    <property type="entry name" value="PEPTIDASE-RELATED"/>
    <property type="match status" value="1"/>
</dbReference>
<name>K1TE66_9ZZZZ</name>
<evidence type="ECO:0000256" key="1">
    <source>
        <dbReference type="SAM" id="MobiDB-lite"/>
    </source>
</evidence>
<dbReference type="Pfam" id="PF01551">
    <property type="entry name" value="Peptidase_M23"/>
    <property type="match status" value="1"/>
</dbReference>
<dbReference type="PANTHER" id="PTHR21666:SF270">
    <property type="entry name" value="MUREIN HYDROLASE ACTIVATOR ENVC"/>
    <property type="match status" value="1"/>
</dbReference>
<accession>K1TE66</accession>
<dbReference type="InterPro" id="IPR016047">
    <property type="entry name" value="M23ase_b-sheet_dom"/>
</dbReference>
<dbReference type="InterPro" id="IPR050570">
    <property type="entry name" value="Cell_wall_metabolism_enzyme"/>
</dbReference>
<feature type="non-terminal residue" evidence="3">
    <location>
        <position position="216"/>
    </location>
</feature>
<organism evidence="3">
    <name type="scientific">human gut metagenome</name>
    <dbReference type="NCBI Taxonomy" id="408170"/>
    <lineage>
        <taxon>unclassified sequences</taxon>
        <taxon>metagenomes</taxon>
        <taxon>organismal metagenomes</taxon>
    </lineage>
</organism>
<sequence length="216" mass="22553">REYEEAKAEQDAVNEELIARRDQLSAQVTAACELIANLDELSQNAQAEYDAIALAEDEAMQELLKAMQEYAAQQAAQRTSYSGSTGGGSTPSGTASSGAGTSGTGGAYGNTSNASGAYNGTFIWPVDSTYITSRYGERSAPTAGASTNHKAIDIGAKSGDPIYAAADGQVASATYNNGLGYYVSIEHDGETATRYSHMTNFIVQPGEHVKQGQIIG</sequence>
<feature type="region of interest" description="Disordered" evidence="1">
    <location>
        <begin position="78"/>
        <end position="100"/>
    </location>
</feature>
<feature type="non-terminal residue" evidence="3">
    <location>
        <position position="1"/>
    </location>
</feature>
<feature type="domain" description="M23ase beta-sheet core" evidence="2">
    <location>
        <begin position="148"/>
        <end position="216"/>
    </location>
</feature>
<gene>
    <name evidence="3" type="ORF">LEA_10196</name>
</gene>
<comment type="caution">
    <text evidence="3">The sequence shown here is derived from an EMBL/GenBank/DDBJ whole genome shotgun (WGS) entry which is preliminary data.</text>
</comment>
<dbReference type="InterPro" id="IPR011055">
    <property type="entry name" value="Dup_hybrid_motif"/>
</dbReference>
<dbReference type="CDD" id="cd12797">
    <property type="entry name" value="M23_peptidase"/>
    <property type="match status" value="1"/>
</dbReference>